<dbReference type="AlphaFoldDB" id="A0A4P2R2W2"/>
<comment type="similarity">
    <text evidence="2">Belongs to the BMP lipoprotein family.</text>
</comment>
<protein>
    <submittedName>
        <fullName evidence="10">Membrane protein</fullName>
    </submittedName>
</protein>
<dbReference type="PANTHER" id="PTHR34296">
    <property type="entry name" value="TRANSCRIPTIONAL ACTIVATOR PROTEIN MED"/>
    <property type="match status" value="1"/>
</dbReference>
<accession>A0A4P2R2W2</accession>
<feature type="domain" description="ABC transporter substrate-binding protein PnrA-like" evidence="9">
    <location>
        <begin position="43"/>
        <end position="310"/>
    </location>
</feature>
<evidence type="ECO:0000256" key="4">
    <source>
        <dbReference type="ARBA" id="ARBA00022729"/>
    </source>
</evidence>
<dbReference type="Pfam" id="PF02608">
    <property type="entry name" value="Bmp"/>
    <property type="match status" value="1"/>
</dbReference>
<evidence type="ECO:0000256" key="3">
    <source>
        <dbReference type="ARBA" id="ARBA00022475"/>
    </source>
</evidence>
<comment type="subcellular location">
    <subcellularLocation>
        <location evidence="1">Cell membrane</location>
        <topology evidence="1">Lipid-anchor</topology>
    </subcellularLocation>
</comment>
<keyword evidence="5" id="KW-0472">Membrane</keyword>
<evidence type="ECO:0000256" key="1">
    <source>
        <dbReference type="ARBA" id="ARBA00004193"/>
    </source>
</evidence>
<dbReference type="Proteomes" id="UP000295497">
    <property type="component" value="Chromosome"/>
</dbReference>
<dbReference type="InterPro" id="IPR003760">
    <property type="entry name" value="PnrA-like"/>
</dbReference>
<keyword evidence="3" id="KW-1003">Cell membrane</keyword>
<dbReference type="CDD" id="cd06354">
    <property type="entry name" value="PBP1_PrnA-like"/>
    <property type="match status" value="1"/>
</dbReference>
<evidence type="ECO:0000256" key="8">
    <source>
        <dbReference type="SAM" id="SignalP"/>
    </source>
</evidence>
<gene>
    <name evidence="10" type="primary">spr</name>
    <name evidence="10" type="ORF">SOCE836_091190</name>
</gene>
<dbReference type="SUPFAM" id="SSF53822">
    <property type="entry name" value="Periplasmic binding protein-like I"/>
    <property type="match status" value="1"/>
</dbReference>
<dbReference type="RefSeq" id="WP_129579637.1">
    <property type="nucleotide sequence ID" value="NZ_CP012672.1"/>
</dbReference>
<dbReference type="InterPro" id="IPR050957">
    <property type="entry name" value="BMP_lipoprotein"/>
</dbReference>
<evidence type="ECO:0000313" key="11">
    <source>
        <dbReference type="Proteomes" id="UP000295497"/>
    </source>
</evidence>
<dbReference type="PANTHER" id="PTHR34296:SF2">
    <property type="entry name" value="ABC TRANSPORTER GUANOSINE-BINDING PROTEIN NUPN"/>
    <property type="match status" value="1"/>
</dbReference>
<reference evidence="10 11" key="1">
    <citation type="submission" date="2015-09" db="EMBL/GenBank/DDBJ databases">
        <title>Sorangium comparison.</title>
        <authorList>
            <person name="Zaburannyi N."/>
            <person name="Bunk B."/>
            <person name="Overmann J."/>
            <person name="Mueller R."/>
        </authorList>
    </citation>
    <scope>NUCLEOTIDE SEQUENCE [LARGE SCALE GENOMIC DNA]</scope>
    <source>
        <strain evidence="10 11">So ce836</strain>
    </source>
</reference>
<keyword evidence="4 8" id="KW-0732">Signal</keyword>
<evidence type="ECO:0000256" key="2">
    <source>
        <dbReference type="ARBA" id="ARBA00008610"/>
    </source>
</evidence>
<organism evidence="10 11">
    <name type="scientific">Sorangium cellulosum</name>
    <name type="common">Polyangium cellulosum</name>
    <dbReference type="NCBI Taxonomy" id="56"/>
    <lineage>
        <taxon>Bacteria</taxon>
        <taxon>Pseudomonadati</taxon>
        <taxon>Myxococcota</taxon>
        <taxon>Polyangia</taxon>
        <taxon>Polyangiales</taxon>
        <taxon>Polyangiaceae</taxon>
        <taxon>Sorangium</taxon>
    </lineage>
</organism>
<dbReference type="InterPro" id="IPR028082">
    <property type="entry name" value="Peripla_BP_I"/>
</dbReference>
<sequence length="361" mass="36745">MPAALSLRRVTAAVAALAALSLLLPARGAAPRGGGARAAIRVGLVFDVGGRGDRSFNDAADLGLARAARELGVTTEVLEPSGAEDREAAMRLFAARGFDLVIGVGFIFSTDVEVVARAFPATRFACLDYAAVPGRALPENLAGLTFREEEGAFLVGAVAGLTTATGRVGFIGGMDMPLVHRFEAGYRAGVREVCPACGVSVAYAGTTPDAFRDPVKGKALAVSQVAAGADVLFHVSGATGHGVFEAARDMGVKAIGVDRDQHDEMPGTVLTSMIKRADVAVFEAVRALVEGRFEGGIASFGLAEGGVGYVSEGPHAAGIPAAARARAAGLAARIARGELEVPRAPTPAAAERGRGALTTSP</sequence>
<dbReference type="EMBL" id="CP012672">
    <property type="protein sequence ID" value="AUX36901.1"/>
    <property type="molecule type" value="Genomic_DNA"/>
</dbReference>
<evidence type="ECO:0000313" key="10">
    <source>
        <dbReference type="EMBL" id="AUX36901.1"/>
    </source>
</evidence>
<dbReference type="Gene3D" id="3.40.50.2300">
    <property type="match status" value="2"/>
</dbReference>
<feature type="signal peptide" evidence="8">
    <location>
        <begin position="1"/>
        <end position="29"/>
    </location>
</feature>
<evidence type="ECO:0000256" key="7">
    <source>
        <dbReference type="SAM" id="MobiDB-lite"/>
    </source>
</evidence>
<name>A0A4P2R2W2_SORCE</name>
<evidence type="ECO:0000256" key="5">
    <source>
        <dbReference type="ARBA" id="ARBA00023136"/>
    </source>
</evidence>
<dbReference type="GO" id="GO:0005886">
    <property type="term" value="C:plasma membrane"/>
    <property type="evidence" value="ECO:0007669"/>
    <property type="project" value="UniProtKB-SubCell"/>
</dbReference>
<feature type="chain" id="PRO_5020415955" evidence="8">
    <location>
        <begin position="30"/>
        <end position="361"/>
    </location>
</feature>
<keyword evidence="6" id="KW-0449">Lipoprotein</keyword>
<feature type="region of interest" description="Disordered" evidence="7">
    <location>
        <begin position="342"/>
        <end position="361"/>
    </location>
</feature>
<evidence type="ECO:0000256" key="6">
    <source>
        <dbReference type="ARBA" id="ARBA00023288"/>
    </source>
</evidence>
<evidence type="ECO:0000259" key="9">
    <source>
        <dbReference type="Pfam" id="PF02608"/>
    </source>
</evidence>
<proteinExistence type="inferred from homology"/>